<dbReference type="InterPro" id="IPR030390">
    <property type="entry name" value="MeTrfase_TrmA_AS"/>
</dbReference>
<dbReference type="EC" id="2.1.1.189" evidence="7"/>
<keyword evidence="8" id="KW-1185">Reference proteome</keyword>
<feature type="binding site" evidence="4">
    <location>
        <position position="296"/>
    </location>
    <ligand>
        <name>S-adenosyl-L-methionine</name>
        <dbReference type="ChEBI" id="CHEBI:59789"/>
    </ligand>
</feature>
<dbReference type="PANTHER" id="PTHR11061:SF30">
    <property type="entry name" value="TRNA (URACIL(54)-C(5))-METHYLTRANSFERASE"/>
    <property type="match status" value="1"/>
</dbReference>
<evidence type="ECO:0000256" key="3">
    <source>
        <dbReference type="ARBA" id="ARBA00022691"/>
    </source>
</evidence>
<comment type="similarity">
    <text evidence="4">Belongs to the class I-like SAM-binding methyltransferase superfamily. RNA M5U methyltransferase family.</text>
</comment>
<dbReference type="PROSITE" id="PS51687">
    <property type="entry name" value="SAM_MT_RNA_M5U"/>
    <property type="match status" value="1"/>
</dbReference>
<feature type="binding site" evidence="4">
    <location>
        <position position="212"/>
    </location>
    <ligand>
        <name>S-adenosyl-L-methionine</name>
        <dbReference type="ChEBI" id="CHEBI:59789"/>
    </ligand>
</feature>
<feature type="domain" description="Methyltransferase" evidence="6">
    <location>
        <begin position="271"/>
        <end position="329"/>
    </location>
</feature>
<dbReference type="EMBL" id="JAGIOC010000001">
    <property type="protein sequence ID" value="MBP2410017.1"/>
    <property type="molecule type" value="Genomic_DNA"/>
</dbReference>
<keyword evidence="2 4" id="KW-0808">Transferase</keyword>
<keyword evidence="1 4" id="KW-0489">Methyltransferase</keyword>
<dbReference type="Pfam" id="PF05958">
    <property type="entry name" value="tRNA_U5-meth_tr"/>
    <property type="match status" value="1"/>
</dbReference>
<dbReference type="InterPro" id="IPR041698">
    <property type="entry name" value="Methyltransf_25"/>
</dbReference>
<dbReference type="Pfam" id="PF13649">
    <property type="entry name" value="Methyltransf_25"/>
    <property type="match status" value="1"/>
</dbReference>
<dbReference type="Proteomes" id="UP000698222">
    <property type="component" value="Unassembled WGS sequence"/>
</dbReference>
<feature type="binding site" evidence="4">
    <location>
        <position position="273"/>
    </location>
    <ligand>
        <name>S-adenosyl-L-methionine</name>
        <dbReference type="ChEBI" id="CHEBI:59789"/>
    </ligand>
</feature>
<accession>A0ABS4YMI7</accession>
<feature type="active site" description="Nucleophile" evidence="4">
    <location>
        <position position="371"/>
    </location>
</feature>
<name>A0ABS4YMI7_9MICO</name>
<evidence type="ECO:0000259" key="6">
    <source>
        <dbReference type="Pfam" id="PF13649"/>
    </source>
</evidence>
<evidence type="ECO:0000256" key="4">
    <source>
        <dbReference type="PROSITE-ProRule" id="PRU01024"/>
    </source>
</evidence>
<dbReference type="Gene3D" id="2.40.50.1070">
    <property type="match status" value="1"/>
</dbReference>
<dbReference type="GO" id="GO:0032259">
    <property type="term" value="P:methylation"/>
    <property type="evidence" value="ECO:0007669"/>
    <property type="project" value="UniProtKB-KW"/>
</dbReference>
<proteinExistence type="inferred from homology"/>
<evidence type="ECO:0000256" key="5">
    <source>
        <dbReference type="PROSITE-ProRule" id="PRU10015"/>
    </source>
</evidence>
<reference evidence="7 8" key="1">
    <citation type="submission" date="2021-03" db="EMBL/GenBank/DDBJ databases">
        <title>Sequencing the genomes of 1000 actinobacteria strains.</title>
        <authorList>
            <person name="Klenk H.-P."/>
        </authorList>
    </citation>
    <scope>NUCLEOTIDE SEQUENCE [LARGE SCALE GENOMIC DNA]</scope>
    <source>
        <strain evidence="7 8">DSM 14564</strain>
    </source>
</reference>
<keyword evidence="3 4" id="KW-0949">S-adenosyl-L-methionine</keyword>
<dbReference type="InterPro" id="IPR010280">
    <property type="entry name" value="U5_MeTrfase_fam"/>
</dbReference>
<feature type="active site" evidence="5">
    <location>
        <position position="371"/>
    </location>
</feature>
<dbReference type="CDD" id="cd02440">
    <property type="entry name" value="AdoMet_MTases"/>
    <property type="match status" value="1"/>
</dbReference>
<dbReference type="Gene3D" id="3.40.50.150">
    <property type="entry name" value="Vaccinia Virus protein VP39"/>
    <property type="match status" value="1"/>
</dbReference>
<comment type="caution">
    <text evidence="7">The sequence shown here is derived from an EMBL/GenBank/DDBJ whole genome shotgun (WGS) entry which is preliminary data.</text>
</comment>
<dbReference type="PROSITE" id="PS01230">
    <property type="entry name" value="TRMA_1"/>
    <property type="match status" value="1"/>
</dbReference>
<dbReference type="InterPro" id="IPR029063">
    <property type="entry name" value="SAM-dependent_MTases_sf"/>
</dbReference>
<evidence type="ECO:0000313" key="7">
    <source>
        <dbReference type="EMBL" id="MBP2410017.1"/>
    </source>
</evidence>
<protein>
    <submittedName>
        <fullName evidence="7">23S rRNA (Uracil747-C5)-methyltransferase</fullName>
        <ecNumber evidence="7">2.1.1.189</ecNumber>
    </submittedName>
</protein>
<dbReference type="SUPFAM" id="SSF53335">
    <property type="entry name" value="S-adenosyl-L-methionine-dependent methyltransferases"/>
    <property type="match status" value="1"/>
</dbReference>
<dbReference type="GO" id="GO:0008168">
    <property type="term" value="F:methyltransferase activity"/>
    <property type="evidence" value="ECO:0007669"/>
    <property type="project" value="UniProtKB-KW"/>
</dbReference>
<gene>
    <name evidence="7" type="ORF">JOF44_002920</name>
</gene>
<dbReference type="PANTHER" id="PTHR11061">
    <property type="entry name" value="RNA M5U METHYLTRANSFERASE"/>
    <property type="match status" value="1"/>
</dbReference>
<organism evidence="7 8">
    <name type="scientific">Brachybacterium fresconis</name>
    <dbReference type="NCBI Taxonomy" id="173363"/>
    <lineage>
        <taxon>Bacteria</taxon>
        <taxon>Bacillati</taxon>
        <taxon>Actinomycetota</taxon>
        <taxon>Actinomycetes</taxon>
        <taxon>Micrococcales</taxon>
        <taxon>Dermabacteraceae</taxon>
        <taxon>Brachybacterium</taxon>
    </lineage>
</organism>
<evidence type="ECO:0000256" key="1">
    <source>
        <dbReference type="ARBA" id="ARBA00022603"/>
    </source>
</evidence>
<feature type="binding site" evidence="4">
    <location>
        <position position="344"/>
    </location>
    <ligand>
        <name>S-adenosyl-L-methionine</name>
        <dbReference type="ChEBI" id="CHEBI:59789"/>
    </ligand>
</feature>
<evidence type="ECO:0000313" key="8">
    <source>
        <dbReference type="Proteomes" id="UP000698222"/>
    </source>
</evidence>
<sequence>MRCHHFESGECRSCTLLDLPRPRQISEARDRVEELLDPYLAAGVPWGEPILGPDGGFRARGKMAVGGTAQEPILGLPGQKLGADLCDCPLYPDGVEEVLEGAKALIRRAQVPPYDVARRRGELKNVLVTTSPDGEHLLRLVLRSERALGRIREHLPALLAAHPSVIGVSANIHPEHTTRVEGEQEIPLAGASSIAVRTGDVTLFARPRSFLQTNTEVAGSLYRQAASWIGEIAAEHVTSGASPSAAVTRVATPGATVGGGARAAPAPRLWDLYCGLGGFALHAARALPTARVTGVEVSTDAIDGAREAAADQRIEATFLAADATGWAIREAAGPEGPPDVVIVNPPRRGIDGELAEWLETSGVRDVVYSSCNPETLATDLAMMPSLRIVAGRFVDMFPHTAHAEVIVRLRRTAGA</sequence>
<dbReference type="RefSeq" id="WP_209892943.1">
    <property type="nucleotide sequence ID" value="NZ_BAAAJV010000041.1"/>
</dbReference>
<evidence type="ECO:0000256" key="2">
    <source>
        <dbReference type="ARBA" id="ARBA00022679"/>
    </source>
</evidence>